<protein>
    <submittedName>
        <fullName evidence="1">Uncharacterized protein</fullName>
    </submittedName>
</protein>
<dbReference type="AlphaFoldDB" id="A0A4X1W2M9"/>
<evidence type="ECO:0000313" key="2">
    <source>
        <dbReference type="Proteomes" id="UP000314985"/>
    </source>
</evidence>
<evidence type="ECO:0000313" key="1">
    <source>
        <dbReference type="Ensembl" id="ENSSSCP00070050500.1"/>
    </source>
</evidence>
<organism evidence="1 2">
    <name type="scientific">Sus scrofa</name>
    <name type="common">Pig</name>
    <dbReference type="NCBI Taxonomy" id="9823"/>
    <lineage>
        <taxon>Eukaryota</taxon>
        <taxon>Metazoa</taxon>
        <taxon>Chordata</taxon>
        <taxon>Craniata</taxon>
        <taxon>Vertebrata</taxon>
        <taxon>Euteleostomi</taxon>
        <taxon>Mammalia</taxon>
        <taxon>Eutheria</taxon>
        <taxon>Laurasiatheria</taxon>
        <taxon>Artiodactyla</taxon>
        <taxon>Suina</taxon>
        <taxon>Suidae</taxon>
        <taxon>Sus</taxon>
    </lineage>
</organism>
<sequence>MCRWNSTDLYGAPRAGLVGRVKFCEQTLCKMIHTCTRTLVHTRTRTLSLLLVLSPHVSVGGSLADPERAERKGLCPLRPRSQVPRCTAKPDMILAWVGLAPKWGTRTCSGTWDWGVVCDRITVKA</sequence>
<accession>A0A4X1W2M9</accession>
<name>A0A4X1W2M9_PIG</name>
<dbReference type="Proteomes" id="UP000314985">
    <property type="component" value="Chromosome 6"/>
</dbReference>
<reference evidence="1 2" key="1">
    <citation type="submission" date="2017-08" db="EMBL/GenBank/DDBJ databases">
        <title>USMARCv1.0.</title>
        <authorList>
            <person name="Hannum G.I."/>
            <person name="Koren S."/>
            <person name="Schroeder S.G."/>
            <person name="Chin S.C."/>
            <person name="Nonneman D.J."/>
            <person name="Becker S.A."/>
            <person name="Rosen B.D."/>
            <person name="Bickhart D.M."/>
            <person name="Putnam N.H."/>
            <person name="Green R.E."/>
            <person name="Tuggle C.K."/>
            <person name="Liu H."/>
            <person name="Rohrer G.A."/>
            <person name="Warr A."/>
            <person name="Hall R."/>
            <person name="Kim K."/>
            <person name="Hume D.A."/>
            <person name="Talbot R."/>
            <person name="Chow W."/>
            <person name="Howe K."/>
            <person name="Schwartz A.S."/>
            <person name="Watson M."/>
            <person name="Archibald A.L."/>
            <person name="Phillippy A.M."/>
            <person name="Smith T.P.L."/>
        </authorList>
    </citation>
    <scope>NUCLEOTIDE SEQUENCE [LARGE SCALE GENOMIC DNA]</scope>
</reference>
<reference evidence="1" key="2">
    <citation type="submission" date="2025-08" db="UniProtKB">
        <authorList>
            <consortium name="Ensembl"/>
        </authorList>
    </citation>
    <scope>IDENTIFICATION</scope>
</reference>
<dbReference type="Ensembl" id="ENSSSCT00070059306.1">
    <property type="protein sequence ID" value="ENSSSCP00070050500.1"/>
    <property type="gene ID" value="ENSSSCG00070029511.1"/>
</dbReference>
<proteinExistence type="predicted"/>